<dbReference type="RefSeq" id="WP_189979233.1">
    <property type="nucleotide sequence ID" value="NZ_BMUL01000010.1"/>
</dbReference>
<protein>
    <submittedName>
        <fullName evidence="4">ABC transporter substrate-binding protein</fullName>
    </submittedName>
</protein>
<proteinExistence type="predicted"/>
<gene>
    <name evidence="4" type="ORF">GCM10010305_39740</name>
</gene>
<reference evidence="4" key="2">
    <citation type="submission" date="2020-09" db="EMBL/GenBank/DDBJ databases">
        <authorList>
            <person name="Sun Q."/>
            <person name="Ohkuma M."/>
        </authorList>
    </citation>
    <scope>NUCLEOTIDE SEQUENCE</scope>
    <source>
        <strain evidence="4">JCM 4518</strain>
    </source>
</reference>
<feature type="chain" id="PRO_5037802611" evidence="1">
    <location>
        <begin position="25"/>
        <end position="341"/>
    </location>
</feature>
<comment type="caution">
    <text evidence="4">The sequence shown here is derived from an EMBL/GenBank/DDBJ whole genome shotgun (WGS) entry which is preliminary data.</text>
</comment>
<feature type="domain" description="Mammalian cell entry C-terminal" evidence="3">
    <location>
        <begin position="112"/>
        <end position="301"/>
    </location>
</feature>
<evidence type="ECO:0000259" key="2">
    <source>
        <dbReference type="Pfam" id="PF02470"/>
    </source>
</evidence>
<accession>A0A918T5E2</accession>
<dbReference type="PANTHER" id="PTHR33371">
    <property type="entry name" value="INTERMEMBRANE PHOSPHOLIPID TRANSPORT SYSTEM BINDING PROTEIN MLAD-RELATED"/>
    <property type="match status" value="1"/>
</dbReference>
<evidence type="ECO:0000313" key="5">
    <source>
        <dbReference type="Proteomes" id="UP000644020"/>
    </source>
</evidence>
<dbReference type="NCBIfam" id="TIGR00996">
    <property type="entry name" value="Mtu_fam_mce"/>
    <property type="match status" value="1"/>
</dbReference>
<evidence type="ECO:0000256" key="1">
    <source>
        <dbReference type="SAM" id="SignalP"/>
    </source>
</evidence>
<dbReference type="EMBL" id="BMUL01000010">
    <property type="protein sequence ID" value="GHA92119.1"/>
    <property type="molecule type" value="Genomic_DNA"/>
</dbReference>
<dbReference type="InterPro" id="IPR052336">
    <property type="entry name" value="MlaD_Phospholipid_Transporter"/>
</dbReference>
<dbReference type="InterPro" id="IPR003399">
    <property type="entry name" value="Mce/MlaD"/>
</dbReference>
<sequence length="341" mass="35697">MSRARKPLVAGIALAVLAAGGLTAAGVLDDEGTRVTAWFDQAVGIYAGSDLRILGVRVGEVESVHPEGTRVRVRLRLDEGVRVPTDAAAVVVAPSIVADRYVQLTPAYSSGPSLADGAELPASRNRVPVEIDQLYKSITDLGDALGPDGANAEGALSRLLDTGARNLKGNGAAIGDSIEQFGKAAKTLDGSSDDLFATLGQLQTFTTMLKEKDGDVRTAQERLDEVVGYFAENKDDLAGALKELGKALARVKTFIQENRGALKKNVDRLVPLTQTLVDQRASLAEALDTAPLAATNLVNAYNEDTRTLDGRANLNEISMGGPLLPLPVAGGSASTGGKEKR</sequence>
<dbReference type="Proteomes" id="UP000644020">
    <property type="component" value="Unassembled WGS sequence"/>
</dbReference>
<keyword evidence="5" id="KW-1185">Reference proteome</keyword>
<dbReference type="PANTHER" id="PTHR33371:SF4">
    <property type="entry name" value="INTERMEMBRANE PHOSPHOLIPID TRANSPORT SYSTEM BINDING PROTEIN MLAD"/>
    <property type="match status" value="1"/>
</dbReference>
<dbReference type="GO" id="GO:0005576">
    <property type="term" value="C:extracellular region"/>
    <property type="evidence" value="ECO:0007669"/>
    <property type="project" value="TreeGrafter"/>
</dbReference>
<name>A0A918T5E2_9ACTN</name>
<organism evidence="4 5">
    <name type="scientific">Streptomyces termitum</name>
    <dbReference type="NCBI Taxonomy" id="67368"/>
    <lineage>
        <taxon>Bacteria</taxon>
        <taxon>Bacillati</taxon>
        <taxon>Actinomycetota</taxon>
        <taxon>Actinomycetes</taxon>
        <taxon>Kitasatosporales</taxon>
        <taxon>Streptomycetaceae</taxon>
        <taxon>Streptomyces</taxon>
    </lineage>
</organism>
<evidence type="ECO:0000259" key="3">
    <source>
        <dbReference type="Pfam" id="PF11887"/>
    </source>
</evidence>
<dbReference type="Pfam" id="PF02470">
    <property type="entry name" value="MlaD"/>
    <property type="match status" value="1"/>
</dbReference>
<dbReference type="InterPro" id="IPR005693">
    <property type="entry name" value="Mce"/>
</dbReference>
<evidence type="ECO:0000313" key="4">
    <source>
        <dbReference type="EMBL" id="GHA92119.1"/>
    </source>
</evidence>
<dbReference type="InterPro" id="IPR024516">
    <property type="entry name" value="Mce_C"/>
</dbReference>
<keyword evidence="1" id="KW-0732">Signal</keyword>
<feature type="signal peptide" evidence="1">
    <location>
        <begin position="1"/>
        <end position="24"/>
    </location>
</feature>
<dbReference type="Pfam" id="PF11887">
    <property type="entry name" value="Mce4_CUP1"/>
    <property type="match status" value="1"/>
</dbReference>
<feature type="domain" description="Mce/MlaD" evidence="2">
    <location>
        <begin position="32"/>
        <end position="106"/>
    </location>
</feature>
<dbReference type="AlphaFoldDB" id="A0A918T5E2"/>
<reference evidence="4" key="1">
    <citation type="journal article" date="2014" name="Int. J. Syst. Evol. Microbiol.">
        <title>Complete genome sequence of Corynebacterium casei LMG S-19264T (=DSM 44701T), isolated from a smear-ripened cheese.</title>
        <authorList>
            <consortium name="US DOE Joint Genome Institute (JGI-PGF)"/>
            <person name="Walter F."/>
            <person name="Albersmeier A."/>
            <person name="Kalinowski J."/>
            <person name="Ruckert C."/>
        </authorList>
    </citation>
    <scope>NUCLEOTIDE SEQUENCE</scope>
    <source>
        <strain evidence="4">JCM 4518</strain>
    </source>
</reference>